<keyword evidence="2" id="KW-0964">Secreted</keyword>
<dbReference type="Proteomes" id="UP000321857">
    <property type="component" value="Chromosome"/>
</dbReference>
<evidence type="ECO:0000313" key="9">
    <source>
        <dbReference type="EMBL" id="QDP19326.1"/>
    </source>
</evidence>
<dbReference type="GO" id="GO:0005576">
    <property type="term" value="C:extracellular region"/>
    <property type="evidence" value="ECO:0007669"/>
    <property type="project" value="UniProtKB-SubCell"/>
</dbReference>
<feature type="signal peptide" evidence="8">
    <location>
        <begin position="1"/>
        <end position="20"/>
    </location>
</feature>
<keyword evidence="6" id="KW-0119">Carbohydrate metabolism</keyword>
<organism evidence="9 10">
    <name type="scientific">Sphingomonas xanthus</name>
    <dbReference type="NCBI Taxonomy" id="2594473"/>
    <lineage>
        <taxon>Bacteria</taxon>
        <taxon>Pseudomonadati</taxon>
        <taxon>Pseudomonadota</taxon>
        <taxon>Alphaproteobacteria</taxon>
        <taxon>Sphingomonadales</taxon>
        <taxon>Sphingomonadaceae</taxon>
        <taxon>Sphingomonas</taxon>
    </lineage>
</organism>
<dbReference type="EMBL" id="CP041659">
    <property type="protein sequence ID" value="QDP19326.1"/>
    <property type="molecule type" value="Genomic_DNA"/>
</dbReference>
<evidence type="ECO:0000256" key="4">
    <source>
        <dbReference type="ARBA" id="ARBA00022729"/>
    </source>
</evidence>
<dbReference type="InterPro" id="IPR010126">
    <property type="entry name" value="Esterase_phb"/>
</dbReference>
<dbReference type="AlphaFoldDB" id="A0A516IQZ5"/>
<dbReference type="KEGG" id="sxa:FMM02_04705"/>
<keyword evidence="4 8" id="KW-0732">Signal</keyword>
<keyword evidence="3" id="KW-0858">Xylan degradation</keyword>
<keyword evidence="10" id="KW-1185">Reference proteome</keyword>
<evidence type="ECO:0000256" key="6">
    <source>
        <dbReference type="ARBA" id="ARBA00023277"/>
    </source>
</evidence>
<evidence type="ECO:0000256" key="5">
    <source>
        <dbReference type="ARBA" id="ARBA00022801"/>
    </source>
</evidence>
<reference evidence="9 10" key="1">
    <citation type="submission" date="2019-07" db="EMBL/GenBank/DDBJ databases">
        <title>Sphingomonas AE3 Genome sequencing and assembly.</title>
        <authorList>
            <person name="Kim H."/>
        </authorList>
    </citation>
    <scope>NUCLEOTIDE SEQUENCE [LARGE SCALE GENOMIC DNA]</scope>
    <source>
        <strain evidence="9 10">AE3</strain>
    </source>
</reference>
<protein>
    <submittedName>
        <fullName evidence="9">Poly(3-hydroxybutyrate) depolymerase</fullName>
    </submittedName>
</protein>
<evidence type="ECO:0000256" key="1">
    <source>
        <dbReference type="ARBA" id="ARBA00004613"/>
    </source>
</evidence>
<dbReference type="OrthoDB" id="9764953at2"/>
<gene>
    <name evidence="9" type="ORF">FMM02_04705</name>
</gene>
<dbReference type="InterPro" id="IPR043595">
    <property type="entry name" value="FaeB/C/D"/>
</dbReference>
<dbReference type="RefSeq" id="WP_147493780.1">
    <property type="nucleotide sequence ID" value="NZ_CP041659.1"/>
</dbReference>
<dbReference type="GO" id="GO:0045493">
    <property type="term" value="P:xylan catabolic process"/>
    <property type="evidence" value="ECO:0007669"/>
    <property type="project" value="UniProtKB-KW"/>
</dbReference>
<sequence length="319" mass="34005">MARGFAIGTLILATIGAGVAAPAPAQRGPVERLAGPAVAPINAPGTYRFDFQHGGLTRRYMIHVPPGLPRGKAVPVLLALHGGGGNMEFQAKNYGLTQMADKTGFIVVFPNGHSRFRNGMLATWNAGACCGRAAEHKVDDVGFLTEVIDRVRRQLPVDRRRIYATGMSNGALMSYRLACERADLIRAIAPVAGTDNTLACNPSRPVPVIHFHARDDSHVPYGGGVGPDSLVKANFASVPATIAKWVRFNRAAPRPRTVLQVEGARCDLHGAGLGGAPVQLCLTDGGGHSWPGADPRGIRKQPSRAISANEQMWRFFQAL</sequence>
<dbReference type="GO" id="GO:0030600">
    <property type="term" value="F:feruloyl esterase activity"/>
    <property type="evidence" value="ECO:0007669"/>
    <property type="project" value="InterPro"/>
</dbReference>
<evidence type="ECO:0000313" key="10">
    <source>
        <dbReference type="Proteomes" id="UP000321857"/>
    </source>
</evidence>
<dbReference type="Pfam" id="PF10503">
    <property type="entry name" value="Esterase_PHB"/>
    <property type="match status" value="1"/>
</dbReference>
<name>A0A516IQZ5_9SPHN</name>
<evidence type="ECO:0000256" key="2">
    <source>
        <dbReference type="ARBA" id="ARBA00022525"/>
    </source>
</evidence>
<evidence type="ECO:0000256" key="8">
    <source>
        <dbReference type="SAM" id="SignalP"/>
    </source>
</evidence>
<dbReference type="InterPro" id="IPR029058">
    <property type="entry name" value="AB_hydrolase_fold"/>
</dbReference>
<dbReference type="PANTHER" id="PTHR38050">
    <property type="match status" value="1"/>
</dbReference>
<feature type="chain" id="PRO_5021935695" evidence="8">
    <location>
        <begin position="21"/>
        <end position="319"/>
    </location>
</feature>
<evidence type="ECO:0000256" key="3">
    <source>
        <dbReference type="ARBA" id="ARBA00022651"/>
    </source>
</evidence>
<accession>A0A516IQZ5</accession>
<comment type="subcellular location">
    <subcellularLocation>
        <location evidence="1">Secreted</location>
    </subcellularLocation>
</comment>
<dbReference type="Gene3D" id="3.40.50.1820">
    <property type="entry name" value="alpha/beta hydrolase"/>
    <property type="match status" value="1"/>
</dbReference>
<evidence type="ECO:0000256" key="7">
    <source>
        <dbReference type="ARBA" id="ARBA00023326"/>
    </source>
</evidence>
<dbReference type="PANTHER" id="PTHR38050:SF2">
    <property type="entry name" value="FERULOYL ESTERASE C-RELATED"/>
    <property type="match status" value="1"/>
</dbReference>
<keyword evidence="5" id="KW-0378">Hydrolase</keyword>
<proteinExistence type="predicted"/>
<keyword evidence="7" id="KW-0624">Polysaccharide degradation</keyword>
<dbReference type="SUPFAM" id="SSF53474">
    <property type="entry name" value="alpha/beta-Hydrolases"/>
    <property type="match status" value="1"/>
</dbReference>